<evidence type="ECO:0000259" key="9">
    <source>
        <dbReference type="Pfam" id="PF00425"/>
    </source>
</evidence>
<dbReference type="RefSeq" id="WP_089181987.1">
    <property type="nucleotide sequence ID" value="NZ_CP043427.1"/>
</dbReference>
<evidence type="ECO:0000256" key="5">
    <source>
        <dbReference type="ARBA" id="ARBA00022842"/>
    </source>
</evidence>
<evidence type="ECO:0000256" key="3">
    <source>
        <dbReference type="ARBA" id="ARBA00020653"/>
    </source>
</evidence>
<evidence type="ECO:0000256" key="1">
    <source>
        <dbReference type="ARBA" id="ARBA00001946"/>
    </source>
</evidence>
<dbReference type="Pfam" id="PF00425">
    <property type="entry name" value="Chorismate_bind"/>
    <property type="match status" value="1"/>
</dbReference>
<comment type="function">
    <text evidence="7">Part of a heterotetrameric complex that catalyzes the two-step biosynthesis of anthranilate, an intermediate in the biosynthesis of L-tryptophan. In the first step, the glutamine-binding beta subunit (TrpG) of anthranilate synthase (AS) provides the glutamine amidotransferase activity which generates ammonia as a substrate that, along with chorismate, is used in the second step, catalyzed by the large alpha subunit of AS (TrpE) to produce anthranilate. In the absence of TrpG, TrpE can synthesize anthranilate directly from chorismate and high concentrations of ammonia.</text>
</comment>
<dbReference type="InterPro" id="IPR019999">
    <property type="entry name" value="Anth_synth_I-like"/>
</dbReference>
<comment type="catalytic activity">
    <reaction evidence="8">
        <text>chorismate + L-glutamine = anthranilate + pyruvate + L-glutamate + H(+)</text>
        <dbReference type="Rhea" id="RHEA:21732"/>
        <dbReference type="ChEBI" id="CHEBI:15361"/>
        <dbReference type="ChEBI" id="CHEBI:15378"/>
        <dbReference type="ChEBI" id="CHEBI:16567"/>
        <dbReference type="ChEBI" id="CHEBI:29748"/>
        <dbReference type="ChEBI" id="CHEBI:29985"/>
        <dbReference type="ChEBI" id="CHEBI:58359"/>
        <dbReference type="EC" id="4.1.3.27"/>
    </reaction>
</comment>
<dbReference type="PANTHER" id="PTHR11236:SF48">
    <property type="entry name" value="ISOCHORISMATE SYNTHASE MENF"/>
    <property type="match status" value="1"/>
</dbReference>
<comment type="subunit">
    <text evidence="2">Heterotetramer consisting of two non-identical subunits: a beta subunit (TrpG) and a large alpha subunit (TrpE).</text>
</comment>
<dbReference type="InterPro" id="IPR006805">
    <property type="entry name" value="Anth_synth_I_N"/>
</dbReference>
<evidence type="ECO:0000256" key="4">
    <source>
        <dbReference type="ARBA" id="ARBA00022723"/>
    </source>
</evidence>
<dbReference type="SUPFAM" id="SSF56322">
    <property type="entry name" value="ADC synthase"/>
    <property type="match status" value="1"/>
</dbReference>
<name>A0A381DKL9_9BACT</name>
<dbReference type="Gene3D" id="3.60.120.10">
    <property type="entry name" value="Anthranilate synthase"/>
    <property type="match status" value="1"/>
</dbReference>
<protein>
    <recommendedName>
        <fullName evidence="3">Anthranilate synthase component 1</fullName>
    </recommendedName>
</protein>
<organism evidence="11 12">
    <name type="scientific">Campylobacter sputorum subsp. sputorum</name>
    <dbReference type="NCBI Taxonomy" id="32024"/>
    <lineage>
        <taxon>Bacteria</taxon>
        <taxon>Pseudomonadati</taxon>
        <taxon>Campylobacterota</taxon>
        <taxon>Epsilonproteobacteria</taxon>
        <taxon>Campylobacterales</taxon>
        <taxon>Campylobacteraceae</taxon>
        <taxon>Campylobacter</taxon>
    </lineage>
</organism>
<dbReference type="AlphaFoldDB" id="A0A381DKL9"/>
<evidence type="ECO:0000256" key="8">
    <source>
        <dbReference type="ARBA" id="ARBA00047683"/>
    </source>
</evidence>
<keyword evidence="4" id="KW-0479">Metal-binding</keyword>
<dbReference type="GO" id="GO:0004049">
    <property type="term" value="F:anthranilate synthase activity"/>
    <property type="evidence" value="ECO:0007669"/>
    <property type="project" value="UniProtKB-EC"/>
</dbReference>
<dbReference type="InterPro" id="IPR005801">
    <property type="entry name" value="ADC_synthase"/>
</dbReference>
<dbReference type="Proteomes" id="UP000254920">
    <property type="component" value="Unassembled WGS sequence"/>
</dbReference>
<dbReference type="EMBL" id="UFVD01000001">
    <property type="protein sequence ID" value="SUX11229.1"/>
    <property type="molecule type" value="Genomic_DNA"/>
</dbReference>
<dbReference type="STRING" id="32024.GCA_000788295_01527"/>
<gene>
    <name evidence="11" type="primary">trpE</name>
    <name evidence="11" type="ORF">NCTC12475_01445</name>
</gene>
<reference evidence="11 12" key="1">
    <citation type="submission" date="2018-06" db="EMBL/GenBank/DDBJ databases">
        <authorList>
            <consortium name="Pathogen Informatics"/>
            <person name="Doyle S."/>
        </authorList>
    </citation>
    <scope>NUCLEOTIDE SEQUENCE [LARGE SCALE GENOMIC DNA]</scope>
    <source>
        <strain evidence="11 12">NCTC12475</strain>
    </source>
</reference>
<dbReference type="GeneID" id="93090091"/>
<evidence type="ECO:0000256" key="6">
    <source>
        <dbReference type="ARBA" id="ARBA00023239"/>
    </source>
</evidence>
<evidence type="ECO:0000256" key="7">
    <source>
        <dbReference type="ARBA" id="ARBA00025634"/>
    </source>
</evidence>
<dbReference type="OrthoDB" id="9803598at2"/>
<dbReference type="InterPro" id="IPR015890">
    <property type="entry name" value="Chorismate_C"/>
</dbReference>
<sequence>MLLLEPLIYYEEILKIYKNSFLAEDNLQVIIGVNCSYVSGENVDELRDIFNSCKSNKIAPFAGLFGVMSYDIVKTIESIGDKKDSYYEFPNFYYANANSYIHYDKMSKIYTFYGDLNLENLLLNVEEKIVKNKYKFKILTDYDSEKKHFFDMVKKAKTYIENGDVFQVVLGEILKVKTDLSSLEFYKKLKANNKSPYMFHFPTIYGDVVGSSPELVFEIKDDNIFVAPIAGTRKRGENYEKDMVLKSDLLCDEKELAEHKMLIDLARNDVGKHSKPASVRVAKPMEVVFYESVMHIISEVWGKKDKNSDNFDIFKSIFPAGTLSGSPKIRAMQIIDELELKQRKIYGGGIGFWHFNENVQMAILIRSAIFVDGIAYIGAGAGIVYDSIEENEYAEICNKRNSCLKAIKELCKEEK</sequence>
<keyword evidence="5" id="KW-0460">Magnesium</keyword>
<dbReference type="PANTHER" id="PTHR11236">
    <property type="entry name" value="AMINOBENZOATE/ANTHRANILATE SYNTHASE"/>
    <property type="match status" value="1"/>
</dbReference>
<proteinExistence type="predicted"/>
<dbReference type="GO" id="GO:0000162">
    <property type="term" value="P:L-tryptophan biosynthetic process"/>
    <property type="evidence" value="ECO:0007669"/>
    <property type="project" value="TreeGrafter"/>
</dbReference>
<accession>A0A381DKL9</accession>
<keyword evidence="12" id="KW-1185">Reference proteome</keyword>
<evidence type="ECO:0000313" key="11">
    <source>
        <dbReference type="EMBL" id="SUX11229.1"/>
    </source>
</evidence>
<dbReference type="Pfam" id="PF04715">
    <property type="entry name" value="Anth_synt_I_N"/>
    <property type="match status" value="1"/>
</dbReference>
<feature type="domain" description="Anthranilate synthase component I N-terminal" evidence="10">
    <location>
        <begin position="42"/>
        <end position="108"/>
    </location>
</feature>
<feature type="domain" description="Chorismate-utilising enzyme C-terminal" evidence="9">
    <location>
        <begin position="146"/>
        <end position="399"/>
    </location>
</feature>
<evidence type="ECO:0000259" key="10">
    <source>
        <dbReference type="Pfam" id="PF04715"/>
    </source>
</evidence>
<evidence type="ECO:0000256" key="2">
    <source>
        <dbReference type="ARBA" id="ARBA00011575"/>
    </source>
</evidence>
<keyword evidence="6 11" id="KW-0456">Lyase</keyword>
<comment type="cofactor">
    <cofactor evidence="1">
        <name>Mg(2+)</name>
        <dbReference type="ChEBI" id="CHEBI:18420"/>
    </cofactor>
</comment>
<dbReference type="GO" id="GO:0046872">
    <property type="term" value="F:metal ion binding"/>
    <property type="evidence" value="ECO:0007669"/>
    <property type="project" value="UniProtKB-KW"/>
</dbReference>
<evidence type="ECO:0000313" key="12">
    <source>
        <dbReference type="Proteomes" id="UP000254920"/>
    </source>
</evidence>
<dbReference type="PRINTS" id="PR00095">
    <property type="entry name" value="ANTSNTHASEI"/>
</dbReference>